<protein>
    <submittedName>
        <fullName evidence="4">Uncharacterized protein</fullName>
    </submittedName>
</protein>
<dbReference type="AlphaFoldDB" id="A0AAU9S7N3"/>
<dbReference type="GO" id="GO:0032875">
    <property type="term" value="P:regulation of DNA endoreduplication"/>
    <property type="evidence" value="ECO:0007669"/>
    <property type="project" value="InterPro"/>
</dbReference>
<dbReference type="InterPro" id="IPR040389">
    <property type="entry name" value="SMR"/>
</dbReference>
<gene>
    <name evidence="4" type="ORF">TAV2_LOCUS12670</name>
</gene>
<keyword evidence="5" id="KW-1185">Reference proteome</keyword>
<dbReference type="PANTHER" id="PTHR33142:SF111">
    <property type="entry name" value="CYCLIN-DEPENDENT PROTEIN KINASE INHIBITOR SMR12"/>
    <property type="match status" value="1"/>
</dbReference>
<accession>A0AAU9S7N3</accession>
<sequence>MSEITSLKQEEVTLGEVSEKIEEVFSDDTFVLEICRKRKRPDEEDEEQEEVVEEDNDGFRTPTRPENRIPAVRECPGAPKRRETEYSVMLRGKTMPCRRRLSFSPGGTVSSFITDSQWRTTTMTTIKK</sequence>
<dbReference type="Proteomes" id="UP000836841">
    <property type="component" value="Chromosome 4"/>
</dbReference>
<dbReference type="EMBL" id="OU466860">
    <property type="protein sequence ID" value="CAH2058894.1"/>
    <property type="molecule type" value="Genomic_DNA"/>
</dbReference>
<organism evidence="4 5">
    <name type="scientific">Thlaspi arvense</name>
    <name type="common">Field penny-cress</name>
    <dbReference type="NCBI Taxonomy" id="13288"/>
    <lineage>
        <taxon>Eukaryota</taxon>
        <taxon>Viridiplantae</taxon>
        <taxon>Streptophyta</taxon>
        <taxon>Embryophyta</taxon>
        <taxon>Tracheophyta</taxon>
        <taxon>Spermatophyta</taxon>
        <taxon>Magnoliopsida</taxon>
        <taxon>eudicotyledons</taxon>
        <taxon>Gunneridae</taxon>
        <taxon>Pentapetalae</taxon>
        <taxon>rosids</taxon>
        <taxon>malvids</taxon>
        <taxon>Brassicales</taxon>
        <taxon>Brassicaceae</taxon>
        <taxon>Thlaspideae</taxon>
        <taxon>Thlaspi</taxon>
    </lineage>
</organism>
<reference evidence="4 5" key="1">
    <citation type="submission" date="2022-03" db="EMBL/GenBank/DDBJ databases">
        <authorList>
            <person name="Nunn A."/>
            <person name="Chopra R."/>
            <person name="Nunn A."/>
            <person name="Contreras Garrido A."/>
        </authorList>
    </citation>
    <scope>NUCLEOTIDE SEQUENCE [LARGE SCALE GENOMIC DNA]</scope>
</reference>
<keyword evidence="2" id="KW-0131">Cell cycle</keyword>
<evidence type="ECO:0000313" key="4">
    <source>
        <dbReference type="EMBL" id="CAH2058894.1"/>
    </source>
</evidence>
<dbReference type="PANTHER" id="PTHR33142">
    <property type="entry name" value="CYCLIN-DEPENDENT PROTEIN KINASE INHIBITOR SMR13"/>
    <property type="match status" value="1"/>
</dbReference>
<proteinExistence type="predicted"/>
<feature type="compositionally biased region" description="Acidic residues" evidence="3">
    <location>
        <begin position="43"/>
        <end position="56"/>
    </location>
</feature>
<keyword evidence="1" id="KW-0649">Protein kinase inhibitor</keyword>
<name>A0AAU9S7N3_THLAR</name>
<dbReference type="GO" id="GO:0004860">
    <property type="term" value="F:protein kinase inhibitor activity"/>
    <property type="evidence" value="ECO:0007669"/>
    <property type="project" value="UniProtKB-KW"/>
</dbReference>
<evidence type="ECO:0000256" key="2">
    <source>
        <dbReference type="ARBA" id="ARBA00023306"/>
    </source>
</evidence>
<evidence type="ECO:0000313" key="5">
    <source>
        <dbReference type="Proteomes" id="UP000836841"/>
    </source>
</evidence>
<evidence type="ECO:0000256" key="3">
    <source>
        <dbReference type="SAM" id="MobiDB-lite"/>
    </source>
</evidence>
<evidence type="ECO:0000256" key="1">
    <source>
        <dbReference type="ARBA" id="ARBA00023013"/>
    </source>
</evidence>
<feature type="region of interest" description="Disordered" evidence="3">
    <location>
        <begin position="38"/>
        <end position="74"/>
    </location>
</feature>